<evidence type="ECO:0000313" key="2">
    <source>
        <dbReference type="Proteomes" id="UP000192578"/>
    </source>
</evidence>
<dbReference type="SUPFAM" id="SSF52266">
    <property type="entry name" value="SGNH hydrolase"/>
    <property type="match status" value="1"/>
</dbReference>
<dbReference type="InterPro" id="IPR036514">
    <property type="entry name" value="SGNH_hydro_sf"/>
</dbReference>
<dbReference type="AlphaFoldDB" id="A0A9X6NBU7"/>
<evidence type="ECO:0000313" key="1">
    <source>
        <dbReference type="EMBL" id="OWA50368.1"/>
    </source>
</evidence>
<dbReference type="EMBL" id="MTYJ01000190">
    <property type="protein sequence ID" value="OWA50368.1"/>
    <property type="molecule type" value="Genomic_DNA"/>
</dbReference>
<dbReference type="Proteomes" id="UP000192578">
    <property type="component" value="Unassembled WGS sequence"/>
</dbReference>
<keyword evidence="2" id="KW-1185">Reference proteome</keyword>
<evidence type="ECO:0008006" key="3">
    <source>
        <dbReference type="Google" id="ProtNLM"/>
    </source>
</evidence>
<gene>
    <name evidence="1" type="ORF">BV898_14887</name>
</gene>
<dbReference type="Gene3D" id="3.40.50.1110">
    <property type="entry name" value="SGNH hydrolase"/>
    <property type="match status" value="1"/>
</dbReference>
<reference evidence="2" key="1">
    <citation type="submission" date="2017-01" db="EMBL/GenBank/DDBJ databases">
        <title>Comparative genomics of anhydrobiosis in the tardigrade Hypsibius dujardini.</title>
        <authorList>
            <person name="Yoshida Y."/>
            <person name="Koutsovoulos G."/>
            <person name="Laetsch D."/>
            <person name="Stevens L."/>
            <person name="Kumar S."/>
            <person name="Horikawa D."/>
            <person name="Ishino K."/>
            <person name="Komine S."/>
            <person name="Tomita M."/>
            <person name="Blaxter M."/>
            <person name="Arakawa K."/>
        </authorList>
    </citation>
    <scope>NUCLEOTIDE SEQUENCE [LARGE SCALE GENOMIC DNA]</scope>
    <source>
        <strain evidence="2">Z151</strain>
    </source>
</reference>
<dbReference type="OrthoDB" id="1932925at2759"/>
<name>A0A9X6NBU7_HYPEX</name>
<organism evidence="1 2">
    <name type="scientific">Hypsibius exemplaris</name>
    <name type="common">Freshwater tardigrade</name>
    <dbReference type="NCBI Taxonomy" id="2072580"/>
    <lineage>
        <taxon>Eukaryota</taxon>
        <taxon>Metazoa</taxon>
        <taxon>Ecdysozoa</taxon>
        <taxon>Tardigrada</taxon>
        <taxon>Eutardigrada</taxon>
        <taxon>Parachela</taxon>
        <taxon>Hypsibioidea</taxon>
        <taxon>Hypsibiidae</taxon>
        <taxon>Hypsibius</taxon>
    </lineage>
</organism>
<proteinExistence type="predicted"/>
<sequence length="267" mass="30218">MNEAKSCMNALADQTEKIPFFLFVGDSRIQQMRDGLIFALTGQDYDVYANRQPVLNSTTYSNFGADENIYKATGAQIKFEWQPHLDSGLGPMSTLLKNISKLQYKPDLLVIGAGVWSIKECELAKNIQETCAAIYREQFRSMLPRLEELATTTDIVWAPQNAIRENLMTTRNIDRGFTNKNMQLYNDMVRQVLISMYGKLQGSPVIFWESAWEVSVRLGDGIDGVHLGHDTKLHLAQMILDWICRPVSLESEFAISESLNTPGYCCL</sequence>
<accession>A0A9X6NBU7</accession>
<comment type="caution">
    <text evidence="1">The sequence shown here is derived from an EMBL/GenBank/DDBJ whole genome shotgun (WGS) entry which is preliminary data.</text>
</comment>
<protein>
    <recommendedName>
        <fullName evidence="3">CAS1 domain-containing protein 1</fullName>
    </recommendedName>
</protein>